<evidence type="ECO:0000313" key="2">
    <source>
        <dbReference type="EMBL" id="MFC7364038.1"/>
    </source>
</evidence>
<feature type="region of interest" description="Disordered" evidence="1">
    <location>
        <begin position="1"/>
        <end position="25"/>
    </location>
</feature>
<feature type="compositionally biased region" description="Basic and acidic residues" evidence="1">
    <location>
        <begin position="1"/>
        <end position="11"/>
    </location>
</feature>
<dbReference type="Proteomes" id="UP001596483">
    <property type="component" value="Unassembled WGS sequence"/>
</dbReference>
<accession>A0ABW2NAE0</accession>
<dbReference type="RefSeq" id="WP_157294383.1">
    <property type="nucleotide sequence ID" value="NZ_JBHTCT010000005.1"/>
</dbReference>
<sequence length="165" mass="19536">MEDQLLTKEELTGNGYDYDQLEMDPPDDRLFVRTGEEEDNLVPVNGLVYELSEQDGSVLNYGEYADGLPHGISVDFHPNGQVQQVHRHFHRPIHGEHRQWDREGRLVFWGEYEYGHELRYKRWDESGNLVEEKTEPDESRLTMIRQTRDFYRRHYGADPKNDGID</sequence>
<keyword evidence="3" id="KW-1185">Reference proteome</keyword>
<name>A0ABW2NAE0_9BACL</name>
<proteinExistence type="predicted"/>
<gene>
    <name evidence="2" type="ORF">ACFQQH_02525</name>
</gene>
<evidence type="ECO:0000256" key="1">
    <source>
        <dbReference type="SAM" id="MobiDB-lite"/>
    </source>
</evidence>
<protein>
    <submittedName>
        <fullName evidence="2">Toxin-antitoxin system YwqK family antitoxin</fullName>
    </submittedName>
</protein>
<dbReference type="EMBL" id="JBHTCT010000005">
    <property type="protein sequence ID" value="MFC7364038.1"/>
    <property type="molecule type" value="Genomic_DNA"/>
</dbReference>
<comment type="caution">
    <text evidence="2">The sequence shown here is derived from an EMBL/GenBank/DDBJ whole genome shotgun (WGS) entry which is preliminary data.</text>
</comment>
<organism evidence="2 3">
    <name type="scientific">Bhargavaea changchunensis</name>
    <dbReference type="NCBI Taxonomy" id="2134037"/>
    <lineage>
        <taxon>Bacteria</taxon>
        <taxon>Bacillati</taxon>
        <taxon>Bacillota</taxon>
        <taxon>Bacilli</taxon>
        <taxon>Bacillales</taxon>
        <taxon>Caryophanaceae</taxon>
        <taxon>Bhargavaea</taxon>
    </lineage>
</organism>
<evidence type="ECO:0000313" key="3">
    <source>
        <dbReference type="Proteomes" id="UP001596483"/>
    </source>
</evidence>
<reference evidence="3" key="1">
    <citation type="journal article" date="2019" name="Int. J. Syst. Evol. Microbiol.">
        <title>The Global Catalogue of Microorganisms (GCM) 10K type strain sequencing project: providing services to taxonomists for standard genome sequencing and annotation.</title>
        <authorList>
            <consortium name="The Broad Institute Genomics Platform"/>
            <consortium name="The Broad Institute Genome Sequencing Center for Infectious Disease"/>
            <person name="Wu L."/>
            <person name="Ma J."/>
        </authorList>
    </citation>
    <scope>NUCLEOTIDE SEQUENCE [LARGE SCALE GENOMIC DNA]</scope>
    <source>
        <strain evidence="3">JCM 4738</strain>
    </source>
</reference>
<dbReference type="SUPFAM" id="SSF82185">
    <property type="entry name" value="Histone H3 K4-specific methyltransferase SET7/9 N-terminal domain"/>
    <property type="match status" value="1"/>
</dbReference>
<dbReference type="Gene3D" id="3.90.930.1">
    <property type="match status" value="1"/>
</dbReference>